<evidence type="ECO:0000256" key="3">
    <source>
        <dbReference type="ARBA" id="ARBA00023274"/>
    </source>
</evidence>
<dbReference type="FunFam" id="2.40.10.190:FF:000001">
    <property type="entry name" value="60S ribosomal protein L35a"/>
    <property type="match status" value="1"/>
</dbReference>
<proteinExistence type="inferred from homology"/>
<dbReference type="Proteomes" id="UP001150569">
    <property type="component" value="Unassembled WGS sequence"/>
</dbReference>
<evidence type="ECO:0000256" key="1">
    <source>
        <dbReference type="ARBA" id="ARBA00009269"/>
    </source>
</evidence>
<organism evidence="4 5">
    <name type="scientific">Tieghemiomyces parasiticus</name>
    <dbReference type="NCBI Taxonomy" id="78921"/>
    <lineage>
        <taxon>Eukaryota</taxon>
        <taxon>Fungi</taxon>
        <taxon>Fungi incertae sedis</taxon>
        <taxon>Zoopagomycota</taxon>
        <taxon>Kickxellomycotina</taxon>
        <taxon>Dimargaritomycetes</taxon>
        <taxon>Dimargaritales</taxon>
        <taxon>Dimargaritaceae</taxon>
        <taxon>Tieghemiomyces</taxon>
    </lineage>
</organism>
<evidence type="ECO:0000313" key="4">
    <source>
        <dbReference type="EMBL" id="KAJ1930003.1"/>
    </source>
</evidence>
<dbReference type="InterPro" id="IPR009000">
    <property type="entry name" value="Transl_B-barrel_sf"/>
</dbReference>
<keyword evidence="2 4" id="KW-0689">Ribosomal protein</keyword>
<accession>A0A9W8DXB9</accession>
<dbReference type="Pfam" id="PF01247">
    <property type="entry name" value="Ribosomal_L35Ae"/>
    <property type="match status" value="1"/>
</dbReference>
<comment type="similarity">
    <text evidence="1">Belongs to the eukaryotic ribosomal protein eL33 family.</text>
</comment>
<keyword evidence="3" id="KW-0687">Ribonucleoprotein</keyword>
<evidence type="ECO:0000256" key="2">
    <source>
        <dbReference type="ARBA" id="ARBA00022980"/>
    </source>
</evidence>
<dbReference type="InterPro" id="IPR001780">
    <property type="entry name" value="Ribosomal_eL33"/>
</dbReference>
<dbReference type="EMBL" id="JANBPT010000018">
    <property type="protein sequence ID" value="KAJ1930003.1"/>
    <property type="molecule type" value="Genomic_DNA"/>
</dbReference>
<dbReference type="GO" id="GO:1990904">
    <property type="term" value="C:ribonucleoprotein complex"/>
    <property type="evidence" value="ECO:0007669"/>
    <property type="project" value="UniProtKB-KW"/>
</dbReference>
<dbReference type="InterPro" id="IPR038661">
    <property type="entry name" value="Ribosomal_eL33_sf"/>
</dbReference>
<dbReference type="GO" id="GO:0003735">
    <property type="term" value="F:structural constituent of ribosome"/>
    <property type="evidence" value="ECO:0007669"/>
    <property type="project" value="InterPro"/>
</dbReference>
<reference evidence="4" key="1">
    <citation type="submission" date="2022-07" db="EMBL/GenBank/DDBJ databases">
        <title>Phylogenomic reconstructions and comparative analyses of Kickxellomycotina fungi.</title>
        <authorList>
            <person name="Reynolds N.K."/>
            <person name="Stajich J.E."/>
            <person name="Barry K."/>
            <person name="Grigoriev I.V."/>
            <person name="Crous P."/>
            <person name="Smith M.E."/>
        </authorList>
    </citation>
    <scope>NUCLEOTIDE SEQUENCE</scope>
    <source>
        <strain evidence="4">RSA 861</strain>
    </source>
</reference>
<evidence type="ECO:0000313" key="5">
    <source>
        <dbReference type="Proteomes" id="UP001150569"/>
    </source>
</evidence>
<name>A0A9W8DXB9_9FUNG</name>
<sequence length="114" mass="12989">MFFYSLHIDSLLSLYSRARILGFQRSKNVQKPSIVLLKLEGVASKDETNFYLGKRVAYIYRGKKEIRGTKVRVVWGRIARSHGNSGVVRARFSTNLSSHTFGSTARVMMYPSNI</sequence>
<protein>
    <submittedName>
        <fullName evidence="4">60S ribosomal protein L33B</fullName>
    </submittedName>
</protein>
<gene>
    <name evidence="4" type="primary">RPL33B</name>
    <name evidence="4" type="ORF">IWQ60_000667</name>
</gene>
<dbReference type="GO" id="GO:0006412">
    <property type="term" value="P:translation"/>
    <property type="evidence" value="ECO:0007669"/>
    <property type="project" value="InterPro"/>
</dbReference>
<comment type="caution">
    <text evidence="4">The sequence shown here is derived from an EMBL/GenBank/DDBJ whole genome shotgun (WGS) entry which is preliminary data.</text>
</comment>
<dbReference type="GO" id="GO:0005840">
    <property type="term" value="C:ribosome"/>
    <property type="evidence" value="ECO:0007669"/>
    <property type="project" value="UniProtKB-KW"/>
</dbReference>
<dbReference type="PANTHER" id="PTHR10902">
    <property type="entry name" value="60S RIBOSOMAL PROTEIN L35A"/>
    <property type="match status" value="1"/>
</dbReference>
<dbReference type="Gene3D" id="2.40.10.190">
    <property type="entry name" value="translation elongation factor selb, chain A, domain 4"/>
    <property type="match status" value="1"/>
</dbReference>
<keyword evidence="5" id="KW-1185">Reference proteome</keyword>
<dbReference type="SUPFAM" id="SSF50447">
    <property type="entry name" value="Translation proteins"/>
    <property type="match status" value="1"/>
</dbReference>
<dbReference type="OrthoDB" id="1166329at2759"/>
<dbReference type="HAMAP" id="MF_00573">
    <property type="entry name" value="Ribosomal_eL33"/>
    <property type="match status" value="1"/>
</dbReference>
<dbReference type="AlphaFoldDB" id="A0A9W8DXB9"/>